<dbReference type="GO" id="GO:0003735">
    <property type="term" value="F:structural constituent of ribosome"/>
    <property type="evidence" value="ECO:0007669"/>
    <property type="project" value="InterPro"/>
</dbReference>
<evidence type="ECO:0000313" key="7">
    <source>
        <dbReference type="Proteomes" id="UP000228920"/>
    </source>
</evidence>
<proteinExistence type="inferred from homology"/>
<dbReference type="InterPro" id="IPR036049">
    <property type="entry name" value="Ribosomal_uL29_sf"/>
</dbReference>
<dbReference type="GO" id="GO:0006412">
    <property type="term" value="P:translation"/>
    <property type="evidence" value="ECO:0007669"/>
    <property type="project" value="InterPro"/>
</dbReference>
<keyword evidence="3" id="KW-0687">Ribonucleoprotein</keyword>
<dbReference type="GO" id="GO:1990904">
    <property type="term" value="C:ribonucleoprotein complex"/>
    <property type="evidence" value="ECO:0007669"/>
    <property type="project" value="UniProtKB-KW"/>
</dbReference>
<protein>
    <recommendedName>
        <fullName evidence="4">Large ribosomal subunit protein uL29</fullName>
    </recommendedName>
    <alternativeName>
        <fullName evidence="5">50S ribosomal protein L29</fullName>
    </alternativeName>
</protein>
<dbReference type="GO" id="GO:0005840">
    <property type="term" value="C:ribosome"/>
    <property type="evidence" value="ECO:0007669"/>
    <property type="project" value="UniProtKB-KW"/>
</dbReference>
<dbReference type="AlphaFoldDB" id="A0A2M7TF32"/>
<accession>A0A2M7TF32</accession>
<organism evidence="6 7">
    <name type="scientific">candidate division WWE3 bacterium CG_4_10_14_0_2_um_filter_41_14</name>
    <dbReference type="NCBI Taxonomy" id="1975072"/>
    <lineage>
        <taxon>Bacteria</taxon>
        <taxon>Katanobacteria</taxon>
    </lineage>
</organism>
<dbReference type="InterPro" id="IPR001854">
    <property type="entry name" value="Ribosomal_uL29"/>
</dbReference>
<evidence type="ECO:0000313" key="6">
    <source>
        <dbReference type="EMBL" id="PIZ44399.1"/>
    </source>
</evidence>
<comment type="caution">
    <text evidence="6">The sequence shown here is derived from an EMBL/GenBank/DDBJ whole genome shotgun (WGS) entry which is preliminary data.</text>
</comment>
<evidence type="ECO:0000256" key="4">
    <source>
        <dbReference type="ARBA" id="ARBA00035204"/>
    </source>
</evidence>
<dbReference type="Gene3D" id="1.10.287.310">
    <property type="match status" value="1"/>
</dbReference>
<keyword evidence="2 6" id="KW-0689">Ribosomal protein</keyword>
<dbReference type="Pfam" id="PF00831">
    <property type="entry name" value="Ribosomal_L29"/>
    <property type="match status" value="1"/>
</dbReference>
<comment type="similarity">
    <text evidence="1">Belongs to the universal ribosomal protein uL29 family.</text>
</comment>
<dbReference type="SUPFAM" id="SSF46561">
    <property type="entry name" value="Ribosomal protein L29 (L29p)"/>
    <property type="match status" value="1"/>
</dbReference>
<evidence type="ECO:0000256" key="3">
    <source>
        <dbReference type="ARBA" id="ARBA00023274"/>
    </source>
</evidence>
<evidence type="ECO:0000256" key="2">
    <source>
        <dbReference type="ARBA" id="ARBA00022980"/>
    </source>
</evidence>
<evidence type="ECO:0000256" key="5">
    <source>
        <dbReference type="ARBA" id="ARBA00035476"/>
    </source>
</evidence>
<reference evidence="7" key="1">
    <citation type="submission" date="2017-09" db="EMBL/GenBank/DDBJ databases">
        <title>Depth-based differentiation of microbial function through sediment-hosted aquifers and enrichment of novel symbionts in the deep terrestrial subsurface.</title>
        <authorList>
            <person name="Probst A.J."/>
            <person name="Ladd B."/>
            <person name="Jarett J.K."/>
            <person name="Geller-Mcgrath D.E."/>
            <person name="Sieber C.M.K."/>
            <person name="Emerson J.B."/>
            <person name="Anantharaman K."/>
            <person name="Thomas B.C."/>
            <person name="Malmstrom R."/>
            <person name="Stieglmeier M."/>
            <person name="Klingl A."/>
            <person name="Woyke T."/>
            <person name="Ryan C.M."/>
            <person name="Banfield J.F."/>
        </authorList>
    </citation>
    <scope>NUCLEOTIDE SEQUENCE [LARGE SCALE GENOMIC DNA]</scope>
</reference>
<gene>
    <name evidence="6" type="ORF">COY32_06470</name>
</gene>
<name>A0A2M7TF32_UNCKA</name>
<evidence type="ECO:0000256" key="1">
    <source>
        <dbReference type="ARBA" id="ARBA00009254"/>
    </source>
</evidence>
<dbReference type="EMBL" id="PFNL01000180">
    <property type="protein sequence ID" value="PIZ44399.1"/>
    <property type="molecule type" value="Genomic_DNA"/>
</dbReference>
<dbReference type="Proteomes" id="UP000228920">
    <property type="component" value="Unassembled WGS sequence"/>
</dbReference>
<sequence>MSKKKDILAKLREKTADELVKEAGVIVNDLKSKRVGRHFGDSVKSHELRALRIERARMLTIATQIVTKKSEK</sequence>